<accession>A0A4C1YP82</accession>
<evidence type="ECO:0000313" key="3">
    <source>
        <dbReference type="Proteomes" id="UP000299102"/>
    </source>
</evidence>
<comment type="caution">
    <text evidence="2">The sequence shown here is derived from an EMBL/GenBank/DDBJ whole genome shotgun (WGS) entry which is preliminary data.</text>
</comment>
<proteinExistence type="predicted"/>
<sequence length="181" mass="19837">MRARRPRENYTTQASLDLSEGIIGMINEPAVVGRNRWFRIEPRIGRCEEINFGSSPASSVRRCVFCKGRLSRLGVTDRLFIKTSGGDAEVRRSRAGGGHGTNRSGFPPVIGVESGVTTAPYPSHLTRKINGQNIPSGTRGPECDPAAIRFARLVGDAWRDVTGAARADHSTSQRRKLYLDD</sequence>
<gene>
    <name evidence="2" type="ORF">EVAR_52619_1</name>
</gene>
<organism evidence="2 3">
    <name type="scientific">Eumeta variegata</name>
    <name type="common">Bagworm moth</name>
    <name type="synonym">Eumeta japonica</name>
    <dbReference type="NCBI Taxonomy" id="151549"/>
    <lineage>
        <taxon>Eukaryota</taxon>
        <taxon>Metazoa</taxon>
        <taxon>Ecdysozoa</taxon>
        <taxon>Arthropoda</taxon>
        <taxon>Hexapoda</taxon>
        <taxon>Insecta</taxon>
        <taxon>Pterygota</taxon>
        <taxon>Neoptera</taxon>
        <taxon>Endopterygota</taxon>
        <taxon>Lepidoptera</taxon>
        <taxon>Glossata</taxon>
        <taxon>Ditrysia</taxon>
        <taxon>Tineoidea</taxon>
        <taxon>Psychidae</taxon>
        <taxon>Oiketicinae</taxon>
        <taxon>Eumeta</taxon>
    </lineage>
</organism>
<reference evidence="2 3" key="1">
    <citation type="journal article" date="2019" name="Commun. Biol.">
        <title>The bagworm genome reveals a unique fibroin gene that provides high tensile strength.</title>
        <authorList>
            <person name="Kono N."/>
            <person name="Nakamura H."/>
            <person name="Ohtoshi R."/>
            <person name="Tomita M."/>
            <person name="Numata K."/>
            <person name="Arakawa K."/>
        </authorList>
    </citation>
    <scope>NUCLEOTIDE SEQUENCE [LARGE SCALE GENOMIC DNA]</scope>
</reference>
<dbReference type="EMBL" id="BGZK01001309">
    <property type="protein sequence ID" value="GBP76930.1"/>
    <property type="molecule type" value="Genomic_DNA"/>
</dbReference>
<keyword evidence="3" id="KW-1185">Reference proteome</keyword>
<evidence type="ECO:0000313" key="2">
    <source>
        <dbReference type="EMBL" id="GBP76930.1"/>
    </source>
</evidence>
<evidence type="ECO:0000256" key="1">
    <source>
        <dbReference type="SAM" id="MobiDB-lite"/>
    </source>
</evidence>
<dbReference type="AlphaFoldDB" id="A0A4C1YP82"/>
<dbReference type="Proteomes" id="UP000299102">
    <property type="component" value="Unassembled WGS sequence"/>
</dbReference>
<protein>
    <submittedName>
        <fullName evidence="2">Uncharacterized protein</fullName>
    </submittedName>
</protein>
<name>A0A4C1YP82_EUMVA</name>
<feature type="region of interest" description="Disordered" evidence="1">
    <location>
        <begin position="89"/>
        <end position="109"/>
    </location>
</feature>